<comment type="caution">
    <text evidence="2">The sequence shown here is derived from an EMBL/GenBank/DDBJ whole genome shotgun (WGS) entry which is preliminary data.</text>
</comment>
<accession>A0A428MM19</accession>
<feature type="transmembrane region" description="Helical" evidence="1">
    <location>
        <begin position="49"/>
        <end position="67"/>
    </location>
</feature>
<dbReference type="EMBL" id="RSDW01000001">
    <property type="protein sequence ID" value="RSL18001.1"/>
    <property type="molecule type" value="Genomic_DNA"/>
</dbReference>
<keyword evidence="1" id="KW-0472">Membrane</keyword>
<feature type="transmembrane region" description="Helical" evidence="1">
    <location>
        <begin position="98"/>
        <end position="117"/>
    </location>
</feature>
<gene>
    <name evidence="2" type="ORF">EDE15_3555</name>
</gene>
<dbReference type="Proteomes" id="UP000269669">
    <property type="component" value="Unassembled WGS sequence"/>
</dbReference>
<organism evidence="2 3">
    <name type="scientific">Edaphobacter aggregans</name>
    <dbReference type="NCBI Taxonomy" id="570835"/>
    <lineage>
        <taxon>Bacteria</taxon>
        <taxon>Pseudomonadati</taxon>
        <taxon>Acidobacteriota</taxon>
        <taxon>Terriglobia</taxon>
        <taxon>Terriglobales</taxon>
        <taxon>Acidobacteriaceae</taxon>
        <taxon>Edaphobacter</taxon>
    </lineage>
</organism>
<dbReference type="AlphaFoldDB" id="A0A428MM19"/>
<proteinExistence type="predicted"/>
<protein>
    <submittedName>
        <fullName evidence="2">Uncharacterized protein</fullName>
    </submittedName>
</protein>
<name>A0A428MM19_9BACT</name>
<keyword evidence="3" id="KW-1185">Reference proteome</keyword>
<evidence type="ECO:0000256" key="1">
    <source>
        <dbReference type="SAM" id="Phobius"/>
    </source>
</evidence>
<sequence>MENRTIIYSLRYGSAAVAIIAIVAASAFAIALALIIYAVVRQSISPTRGAYLIVLIALFALSFTLFLENLLRGGRLDVESNWGGLGGGLSGWRVSGPLAFLFLSIGLFALLVAAISNDPPHPDLWERYRGALNFAAQNGIKFEKREVVGGKLLLKGTAPSQAVEDAFWTQVKLANPLYDDIVPDLSIKAPAGAPGAAGVVK</sequence>
<evidence type="ECO:0000313" key="3">
    <source>
        <dbReference type="Proteomes" id="UP000269669"/>
    </source>
</evidence>
<reference evidence="2 3" key="1">
    <citation type="submission" date="2018-12" db="EMBL/GenBank/DDBJ databases">
        <title>Sequencing of bacterial isolates from soil warming experiment in Harvard Forest, Massachusetts, USA.</title>
        <authorList>
            <person name="Deangelis K."/>
        </authorList>
    </citation>
    <scope>NUCLEOTIDE SEQUENCE [LARGE SCALE GENOMIC DNA]</scope>
    <source>
        <strain evidence="2 3">EB153</strain>
    </source>
</reference>
<keyword evidence="1" id="KW-1133">Transmembrane helix</keyword>
<feature type="transmembrane region" description="Helical" evidence="1">
    <location>
        <begin position="12"/>
        <end position="37"/>
    </location>
</feature>
<evidence type="ECO:0000313" key="2">
    <source>
        <dbReference type="EMBL" id="RSL18001.1"/>
    </source>
</evidence>
<keyword evidence="1" id="KW-0812">Transmembrane</keyword>